<evidence type="ECO:0000313" key="2">
    <source>
        <dbReference type="Proteomes" id="UP000830671"/>
    </source>
</evidence>
<organism evidence="1 2">
    <name type="scientific">Colletotrichum lupini</name>
    <dbReference type="NCBI Taxonomy" id="145971"/>
    <lineage>
        <taxon>Eukaryota</taxon>
        <taxon>Fungi</taxon>
        <taxon>Dikarya</taxon>
        <taxon>Ascomycota</taxon>
        <taxon>Pezizomycotina</taxon>
        <taxon>Sordariomycetes</taxon>
        <taxon>Hypocreomycetidae</taxon>
        <taxon>Glomerellales</taxon>
        <taxon>Glomerellaceae</taxon>
        <taxon>Colletotrichum</taxon>
        <taxon>Colletotrichum acutatum species complex</taxon>
    </lineage>
</organism>
<reference evidence="1" key="1">
    <citation type="journal article" date="2021" name="Mol. Plant Microbe Interact.">
        <title>Complete Genome Sequence of the Plant-Pathogenic Fungus Colletotrichum lupini.</title>
        <authorList>
            <person name="Baroncelli R."/>
            <person name="Pensec F."/>
            <person name="Da Lio D."/>
            <person name="Boufleur T."/>
            <person name="Vicente I."/>
            <person name="Sarrocco S."/>
            <person name="Picot A."/>
            <person name="Baraldi E."/>
            <person name="Sukno S."/>
            <person name="Thon M."/>
            <person name="Le Floch G."/>
        </authorList>
    </citation>
    <scope>NUCLEOTIDE SEQUENCE</scope>
    <source>
        <strain evidence="1">IMI 504893</strain>
    </source>
</reference>
<dbReference type="RefSeq" id="XP_049139730.1">
    <property type="nucleotide sequence ID" value="XM_049282587.1"/>
</dbReference>
<name>A0A9Q8SJ45_9PEZI</name>
<dbReference type="AlphaFoldDB" id="A0A9Q8SJ45"/>
<sequence length="89" mass="10234">MPSAFPVIRKNLATFEYLMTRPVPEKQLNHIDGVTPPGPRTNLQCTDSVAFSFMRLKPPLSRRVPLSEEDEEMIQRRIENDMEGKFEAS</sequence>
<protein>
    <submittedName>
        <fullName evidence="1">Uncharacterized protein</fullName>
    </submittedName>
</protein>
<dbReference type="Proteomes" id="UP000830671">
    <property type="component" value="Chromosome 2"/>
</dbReference>
<dbReference type="KEGG" id="clup:CLUP02_03567"/>
<proteinExistence type="predicted"/>
<dbReference type="GeneID" id="73337597"/>
<keyword evidence="2" id="KW-1185">Reference proteome</keyword>
<gene>
    <name evidence="1" type="ORF">CLUP02_03567</name>
</gene>
<dbReference type="EMBL" id="CP019474">
    <property type="protein sequence ID" value="UQC78093.1"/>
    <property type="molecule type" value="Genomic_DNA"/>
</dbReference>
<evidence type="ECO:0000313" key="1">
    <source>
        <dbReference type="EMBL" id="UQC78093.1"/>
    </source>
</evidence>
<accession>A0A9Q8SJ45</accession>